<comment type="caution">
    <text evidence="1">The sequence shown here is derived from an EMBL/GenBank/DDBJ whole genome shotgun (WGS) entry which is preliminary data.</text>
</comment>
<organism evidence="1 2">
    <name type="scientific">Piscinibacterium candidicorallinum</name>
    <dbReference type="NCBI Taxonomy" id="1793872"/>
    <lineage>
        <taxon>Bacteria</taxon>
        <taxon>Pseudomonadati</taxon>
        <taxon>Pseudomonadota</taxon>
        <taxon>Betaproteobacteria</taxon>
        <taxon>Burkholderiales</taxon>
        <taxon>Piscinibacterium</taxon>
    </lineage>
</organism>
<proteinExistence type="predicted"/>
<dbReference type="Pfam" id="PF08811">
    <property type="entry name" value="DUF1800"/>
    <property type="match status" value="1"/>
</dbReference>
<dbReference type="InterPro" id="IPR014917">
    <property type="entry name" value="DUF1800"/>
</dbReference>
<accession>A0ABV7H711</accession>
<dbReference type="RefSeq" id="WP_377304487.1">
    <property type="nucleotide sequence ID" value="NZ_CP180191.1"/>
</dbReference>
<evidence type="ECO:0000313" key="2">
    <source>
        <dbReference type="Proteomes" id="UP001595556"/>
    </source>
</evidence>
<dbReference type="EMBL" id="JBHRTI010000007">
    <property type="protein sequence ID" value="MFC3148478.1"/>
    <property type="molecule type" value="Genomic_DNA"/>
</dbReference>
<dbReference type="PANTHER" id="PTHR43737">
    <property type="entry name" value="BLL7424 PROTEIN"/>
    <property type="match status" value="1"/>
</dbReference>
<gene>
    <name evidence="1" type="ORF">ACFOEN_12675</name>
</gene>
<dbReference type="PANTHER" id="PTHR43737:SF1">
    <property type="entry name" value="DUF1501 DOMAIN-CONTAINING PROTEIN"/>
    <property type="match status" value="1"/>
</dbReference>
<reference evidence="2" key="1">
    <citation type="journal article" date="2019" name="Int. J. Syst. Evol. Microbiol.">
        <title>The Global Catalogue of Microorganisms (GCM) 10K type strain sequencing project: providing services to taxonomists for standard genome sequencing and annotation.</title>
        <authorList>
            <consortium name="The Broad Institute Genomics Platform"/>
            <consortium name="The Broad Institute Genome Sequencing Center for Infectious Disease"/>
            <person name="Wu L."/>
            <person name="Ma J."/>
        </authorList>
    </citation>
    <scope>NUCLEOTIDE SEQUENCE [LARGE SCALE GENOMIC DNA]</scope>
    <source>
        <strain evidence="2">KCTC 52168</strain>
    </source>
</reference>
<name>A0ABV7H711_9BURK</name>
<evidence type="ECO:0000313" key="1">
    <source>
        <dbReference type="EMBL" id="MFC3148478.1"/>
    </source>
</evidence>
<protein>
    <submittedName>
        <fullName evidence="1">DUF1800 family protein</fullName>
    </submittedName>
</protein>
<dbReference type="Proteomes" id="UP001595556">
    <property type="component" value="Unassembled WGS sequence"/>
</dbReference>
<sequence>MAGVISNWQTLRRLAGAATLAILVSACGGSGGGSSGPTAPPAGPPPTAAEASRFLSQATMGPTQGSIDFVIRVGYQGWLNDQFNKPMRPHFDYLQARQAELQALTPPQNVGQNEFFQSWWGQALGSEDQLRQRVTFALSQIFVVSFQNDTTVNYPRGMASYYDMLARNAFGNYRTLLEDVSRHPMMGIYLTHMRNQKAGGTRVPDENYAREVMQLFSIGLFQLNPDGTVKTDSNGRPLETYGDDDIKGLSRVFTGFSWYAGPNMADRTDSRFFGGAGPAEREWTPMQGYAKFHEQGEKRFLGTTIAAQTTADPDASLKAALDFLANHPNTAPFISKLLIQRLVTSNPSPAYVGRVSNVFRTSNGDLKQVISAILLDTEARTASTANNVGKLREPILRATAWGRAFGATSDSTRYLMGSTDDPLGSLSQTPMRSPTVFNFFRAGYVPPNSATGGASLTAPEFQIVHETSVVGYMNFMRNAVQNGIGGRASGATRNDIQPNYTAEIALAERPDDLVNRLDMLLTGGSMTTANKQIIRDAINSVAIPALAANGSNQAQVDAAKLTRARLGVYLTLASPEFLIQK</sequence>
<keyword evidence="2" id="KW-1185">Reference proteome</keyword>